<reference evidence="2" key="1">
    <citation type="submission" date="2020-05" db="EMBL/GenBank/DDBJ databases">
        <title>WGS assembly of Panicum virgatum.</title>
        <authorList>
            <person name="Lovell J.T."/>
            <person name="Jenkins J."/>
            <person name="Shu S."/>
            <person name="Juenger T.E."/>
            <person name="Schmutz J."/>
        </authorList>
    </citation>
    <scope>NUCLEOTIDE SEQUENCE</scope>
    <source>
        <strain evidence="2">AP13</strain>
    </source>
</reference>
<dbReference type="EMBL" id="CM029043">
    <property type="protein sequence ID" value="KAG2609188.1"/>
    <property type="molecule type" value="Genomic_DNA"/>
</dbReference>
<comment type="caution">
    <text evidence="2">The sequence shown here is derived from an EMBL/GenBank/DDBJ whole genome shotgun (WGS) entry which is preliminary data.</text>
</comment>
<sequence>MSTDLLSRLIASHYMAPDDGDQANRAKQNAACTGRVGGGGRVPVGDGGGKEGSPGAGSPRAQRPWMACDLRMEEAAAASHPFRRRAPLRGNDTSAPPARSATGIRQGAWKPAATGMEREGEGGGDLGGRRCRRVKRSRSATGTPPVGSPTPRRGGANDGDRSGGDGGGREVRSPGGAAAEGGDQQRGRRAATGGHARVRVRGGEAQGARGVGMLGGCVGGCLQKIVDCGFE</sequence>
<feature type="region of interest" description="Disordered" evidence="1">
    <location>
        <begin position="16"/>
        <end position="62"/>
    </location>
</feature>
<dbReference type="AlphaFoldDB" id="A0A8T0THV7"/>
<feature type="compositionally biased region" description="Basic and acidic residues" evidence="1">
    <location>
        <begin position="158"/>
        <end position="172"/>
    </location>
</feature>
<proteinExistence type="predicted"/>
<feature type="compositionally biased region" description="Gly residues" evidence="1">
    <location>
        <begin position="35"/>
        <end position="55"/>
    </location>
</feature>
<protein>
    <submittedName>
        <fullName evidence="2">Uncharacterized protein</fullName>
    </submittedName>
</protein>
<keyword evidence="3" id="KW-1185">Reference proteome</keyword>
<evidence type="ECO:0000313" key="3">
    <source>
        <dbReference type="Proteomes" id="UP000823388"/>
    </source>
</evidence>
<dbReference type="Proteomes" id="UP000823388">
    <property type="component" value="Chromosome 4K"/>
</dbReference>
<feature type="compositionally biased region" description="Basic residues" evidence="1">
    <location>
        <begin position="129"/>
        <end position="138"/>
    </location>
</feature>
<evidence type="ECO:0000313" key="2">
    <source>
        <dbReference type="EMBL" id="KAG2609188.1"/>
    </source>
</evidence>
<gene>
    <name evidence="2" type="ORF">PVAP13_4KG018438</name>
</gene>
<evidence type="ECO:0000256" key="1">
    <source>
        <dbReference type="SAM" id="MobiDB-lite"/>
    </source>
</evidence>
<feature type="region of interest" description="Disordered" evidence="1">
    <location>
        <begin position="76"/>
        <end position="196"/>
    </location>
</feature>
<organism evidence="2 3">
    <name type="scientific">Panicum virgatum</name>
    <name type="common">Blackwell switchgrass</name>
    <dbReference type="NCBI Taxonomy" id="38727"/>
    <lineage>
        <taxon>Eukaryota</taxon>
        <taxon>Viridiplantae</taxon>
        <taxon>Streptophyta</taxon>
        <taxon>Embryophyta</taxon>
        <taxon>Tracheophyta</taxon>
        <taxon>Spermatophyta</taxon>
        <taxon>Magnoliopsida</taxon>
        <taxon>Liliopsida</taxon>
        <taxon>Poales</taxon>
        <taxon>Poaceae</taxon>
        <taxon>PACMAD clade</taxon>
        <taxon>Panicoideae</taxon>
        <taxon>Panicodae</taxon>
        <taxon>Paniceae</taxon>
        <taxon>Panicinae</taxon>
        <taxon>Panicum</taxon>
        <taxon>Panicum sect. Hiantes</taxon>
    </lineage>
</organism>
<feature type="compositionally biased region" description="Low complexity" evidence="1">
    <location>
        <begin position="173"/>
        <end position="182"/>
    </location>
</feature>
<accession>A0A8T0THV7</accession>
<name>A0A8T0THV7_PANVG</name>